<gene>
    <name evidence="3" type="ORF">Slati_3656400</name>
</gene>
<accession>A0AAW2U1H5</accession>
<dbReference type="InterPro" id="IPR001841">
    <property type="entry name" value="Znf_RING"/>
</dbReference>
<dbReference type="InterPro" id="IPR052972">
    <property type="entry name" value="Sacsin_chaperone_reg"/>
</dbReference>
<dbReference type="EMBL" id="JACGWN010000013">
    <property type="protein sequence ID" value="KAL0410667.1"/>
    <property type="molecule type" value="Genomic_DNA"/>
</dbReference>
<dbReference type="Pfam" id="PF13920">
    <property type="entry name" value="zf-C3HC4_3"/>
    <property type="match status" value="1"/>
</dbReference>
<keyword evidence="1" id="KW-0479">Metal-binding</keyword>
<reference evidence="3" key="1">
    <citation type="submission" date="2020-06" db="EMBL/GenBank/DDBJ databases">
        <authorList>
            <person name="Li T."/>
            <person name="Hu X."/>
            <person name="Zhang T."/>
            <person name="Song X."/>
            <person name="Zhang H."/>
            <person name="Dai N."/>
            <person name="Sheng W."/>
            <person name="Hou X."/>
            <person name="Wei L."/>
        </authorList>
    </citation>
    <scope>NUCLEOTIDE SEQUENCE</scope>
    <source>
        <strain evidence="3">KEN1</strain>
        <tissue evidence="3">Leaf</tissue>
    </source>
</reference>
<proteinExistence type="predicted"/>
<organism evidence="3">
    <name type="scientific">Sesamum latifolium</name>
    <dbReference type="NCBI Taxonomy" id="2727402"/>
    <lineage>
        <taxon>Eukaryota</taxon>
        <taxon>Viridiplantae</taxon>
        <taxon>Streptophyta</taxon>
        <taxon>Embryophyta</taxon>
        <taxon>Tracheophyta</taxon>
        <taxon>Spermatophyta</taxon>
        <taxon>Magnoliopsida</taxon>
        <taxon>eudicotyledons</taxon>
        <taxon>Gunneridae</taxon>
        <taxon>Pentapetalae</taxon>
        <taxon>asterids</taxon>
        <taxon>lamiids</taxon>
        <taxon>Lamiales</taxon>
        <taxon>Pedaliaceae</taxon>
        <taxon>Sesamum</taxon>
    </lineage>
</organism>
<sequence length="1658" mass="184627">MCRRYLAYNLTPVAGVAAHISRNGHPAENHASNTIMSPLPLSCIMNIPVTVVGSFLVRHNRGRYLFRCQDSEGAMELRSDAGSQLIEAWNRELMSCVCDSYIKLILEMQKLRREPLTSALEPNLCRSVSVILSAYRDEIYSFWPRSSCNALVQKPIDDKDGKDSTSMKPLKADWECLIEQVIRPLYARLVELPVWQLYSGSLVKATDGMFLSQPGSGVGDNLLPATVCAFVKEHYPVFSVPWELVTEIQAVGVAVREIKPRMVRDLLRASSSFMGSWSIDTYIDVLEYCLSDIQLFGSSGSNELPRDFSPDFGPLSKDEDGRSFALSAADSRRRGISSPASVSSGGDAIDMMTSFGKALFDFGRGVVEDISRAGGSSSHRQHSIGITSYEPFGFSSREEEKAFHIASEIRGLPFPTAKSSLVKLGFAEVWVGNKEEQSLITSLAGKFIHPEVLERPVLQNIFSNRSIQSFLKLQAFSLRLLASHMRFVFNENWANHVINSKNAPWFSWEKSGSSGSEAGPSPEWIRLFWKILSGSSEEISLFSDWPLIPAFLGRPILCRVKERHLVFVPPPIRDLDSVNATSEVGMSEVSQSEFSSESSEVQAYLFSFKVIQEKSPWLFSLLNQYNIPVFDVNYMDCASPSKCLPADGQSLGQIIASKLVAAKKAGYFPQLWSFSFPDRDQLFSLFASDFSSHSSGYGREELEVLRDLPIYRTVLGTYTQLESQDVCMISSSTFLKPSDNRCLSYSNSTEISLLRALGIPELHDQQILVKFGLPGFEHKPQVEQEDILIYLCTNWKDLQLDSSVIEVLKDTNFIRTADEQSGKLFKPKDLFDPGDALLTSVFSGVRNKFPGERFIADTWLQILRKTGLRTSAEADVILECARRVEYLGGECMKQVGILDELNVWNSQNEVTFEVWVLAETLVKAIFSNFAVLYGNNFCNLLGKIACVPAEKGFPNIGGRRSGNRVLCSYSEAIVMKDWPLAWSCAPILSVQSVIPRIMLGDLCICQALQPLQLYLSTFRNGGEDTLAHWPAVSGIKTIDEASLEVLKYLDKVWGSLSSSDMTKLQQVAFLPAANGTRLVKASSLFARLTVNLSPFAFELPSAYLPFVKILGDLGLQESLSVASARNLLSDLQRLCGYQHLNPNEFRAVVEILHFICDGKNSSGISNWDSEAIVPDDGCRLVHAKSCVYIDSRGSHYVKYIDTSRLRFVHQDLPERVCEALGIKKLSDVVKEITQFIGSVSLAAIRQKLMSESFQAAVCRVLTSIVSTNPVFGMPVMEKVQKSLASIAEKLKFVQCLYTRFLLLPKSVNITRIARNSLLPEWEDLSKHRALYFIDKSKTCILIAEPPKYIAVTDVIAAAVSQILDSPVPLPIGSLFLCPEYTESVLLDVLKLCSHTRDTEFGGRTDCKEILPHDAIQVQFHPLRPFYKGEIVAWRSSNGERLKYGRVPENVKPSAGQPLYRFMLEISPGTTELVLSSNIFSFKNILYGNEDSVATTLEEIIWSMKTRGPKLLEGSGRGPLRSFFLFSSAFLVQAEPVQDLQHGRVSAAELVQAVHEMLSSAGINLDIEKQSLLQTTLTLQEQLKESQAALLLEQEKCDIAAKEADTAKAAWSCRVCLNNEVDVTLVPCGHVLCRRCSAAVSRCPFCRLQVSKTMRIFRP</sequence>
<dbReference type="PANTHER" id="PTHR15600:SF42">
    <property type="entry name" value="SACSIN"/>
    <property type="match status" value="1"/>
</dbReference>
<comment type="caution">
    <text evidence="3">The sequence shown here is derived from an EMBL/GenBank/DDBJ whole genome shotgun (WGS) entry which is preliminary data.</text>
</comment>
<evidence type="ECO:0000259" key="2">
    <source>
        <dbReference type="PROSITE" id="PS50089"/>
    </source>
</evidence>
<dbReference type="PROSITE" id="PS50089">
    <property type="entry name" value="ZF_RING_2"/>
    <property type="match status" value="1"/>
</dbReference>
<dbReference type="InterPro" id="IPR013083">
    <property type="entry name" value="Znf_RING/FYVE/PHD"/>
</dbReference>
<keyword evidence="1" id="KW-0862">Zinc</keyword>
<protein>
    <recommendedName>
        <fullName evidence="2">RING-type domain-containing protein</fullName>
    </recommendedName>
</protein>
<dbReference type="PANTHER" id="PTHR15600">
    <property type="entry name" value="SACSIN"/>
    <property type="match status" value="1"/>
</dbReference>
<name>A0AAW2U1H5_9LAMI</name>
<feature type="domain" description="RING-type" evidence="2">
    <location>
        <begin position="1612"/>
        <end position="1646"/>
    </location>
</feature>
<dbReference type="SMART" id="SM00184">
    <property type="entry name" value="RING"/>
    <property type="match status" value="1"/>
</dbReference>
<dbReference type="SUPFAM" id="SSF57850">
    <property type="entry name" value="RING/U-box"/>
    <property type="match status" value="1"/>
</dbReference>
<dbReference type="GO" id="GO:0030544">
    <property type="term" value="F:Hsp70 protein binding"/>
    <property type="evidence" value="ECO:0007669"/>
    <property type="project" value="TreeGrafter"/>
</dbReference>
<dbReference type="Gene3D" id="3.30.40.10">
    <property type="entry name" value="Zinc/RING finger domain, C3HC4 (zinc finger)"/>
    <property type="match status" value="1"/>
</dbReference>
<evidence type="ECO:0000313" key="3">
    <source>
        <dbReference type="EMBL" id="KAL0410667.1"/>
    </source>
</evidence>
<reference evidence="3" key="2">
    <citation type="journal article" date="2024" name="Plant">
        <title>Genomic evolution and insights into agronomic trait innovations of Sesamum species.</title>
        <authorList>
            <person name="Miao H."/>
            <person name="Wang L."/>
            <person name="Qu L."/>
            <person name="Liu H."/>
            <person name="Sun Y."/>
            <person name="Le M."/>
            <person name="Wang Q."/>
            <person name="Wei S."/>
            <person name="Zheng Y."/>
            <person name="Lin W."/>
            <person name="Duan Y."/>
            <person name="Cao H."/>
            <person name="Xiong S."/>
            <person name="Wang X."/>
            <person name="Wei L."/>
            <person name="Li C."/>
            <person name="Ma Q."/>
            <person name="Ju M."/>
            <person name="Zhao R."/>
            <person name="Li G."/>
            <person name="Mu C."/>
            <person name="Tian Q."/>
            <person name="Mei H."/>
            <person name="Zhang T."/>
            <person name="Gao T."/>
            <person name="Zhang H."/>
        </authorList>
    </citation>
    <scope>NUCLEOTIDE SEQUENCE</scope>
    <source>
        <strain evidence="3">KEN1</strain>
    </source>
</reference>
<evidence type="ECO:0000256" key="1">
    <source>
        <dbReference type="PROSITE-ProRule" id="PRU00175"/>
    </source>
</evidence>
<dbReference type="GO" id="GO:0008270">
    <property type="term" value="F:zinc ion binding"/>
    <property type="evidence" value="ECO:0007669"/>
    <property type="project" value="UniProtKB-KW"/>
</dbReference>
<keyword evidence="1" id="KW-0863">Zinc-finger</keyword>